<reference evidence="3" key="1">
    <citation type="submission" date="2021-01" db="EMBL/GenBank/DDBJ databases">
        <authorList>
            <person name="Corre E."/>
            <person name="Pelletier E."/>
            <person name="Niang G."/>
            <person name="Scheremetjew M."/>
            <person name="Finn R."/>
            <person name="Kale V."/>
            <person name="Holt S."/>
            <person name="Cochrane G."/>
            <person name="Meng A."/>
            <person name="Brown T."/>
            <person name="Cohen L."/>
        </authorList>
    </citation>
    <scope>NUCLEOTIDE SEQUENCE</scope>
</reference>
<organism evidence="3">
    <name type="scientific">Elphidium margaritaceum</name>
    <dbReference type="NCBI Taxonomy" id="933848"/>
    <lineage>
        <taxon>Eukaryota</taxon>
        <taxon>Sar</taxon>
        <taxon>Rhizaria</taxon>
        <taxon>Retaria</taxon>
        <taxon>Foraminifera</taxon>
        <taxon>Rotaliida</taxon>
        <taxon>Elphidiidae</taxon>
        <taxon>Elphidium</taxon>
    </lineage>
</organism>
<evidence type="ECO:0000256" key="1">
    <source>
        <dbReference type="SAM" id="MobiDB-lite"/>
    </source>
</evidence>
<accession>A0A7S0TFC5</accession>
<name>A0A7S0TFC5_9EUKA</name>
<protein>
    <submittedName>
        <fullName evidence="3">Uncharacterized protein</fullName>
    </submittedName>
</protein>
<evidence type="ECO:0000256" key="2">
    <source>
        <dbReference type="SAM" id="Phobius"/>
    </source>
</evidence>
<keyword evidence="2" id="KW-0812">Transmembrane</keyword>
<feature type="compositionally biased region" description="Polar residues" evidence="1">
    <location>
        <begin position="24"/>
        <end position="37"/>
    </location>
</feature>
<feature type="transmembrane region" description="Helical" evidence="2">
    <location>
        <begin position="52"/>
        <end position="71"/>
    </location>
</feature>
<gene>
    <name evidence="3" type="ORF">EMAR1385_LOCUS1422</name>
</gene>
<keyword evidence="2" id="KW-1133">Transmembrane helix</keyword>
<dbReference type="EMBL" id="HBFI01002008">
    <property type="protein sequence ID" value="CAD8732541.1"/>
    <property type="molecule type" value="Transcribed_RNA"/>
</dbReference>
<evidence type="ECO:0000313" key="3">
    <source>
        <dbReference type="EMBL" id="CAD8732541.1"/>
    </source>
</evidence>
<dbReference type="AlphaFoldDB" id="A0A7S0TFC5"/>
<proteinExistence type="predicted"/>
<keyword evidence="2" id="KW-0472">Membrane</keyword>
<sequence>MDLKALAAERLARRAATKPAVSKPTLNTRSQPNTSNTYRSSQLLSAHRSIRLAHSFGCVICILGLLLLSVWSSVKWGSIMFIAGVALSRYGGAWLHRTIPVMWREGNEPTSSEVSDVKDCGIFSLEGVKDIIQSLKLENQVALENLAFMCTYGKRNCITQSMYRGPLSYGKIFGLVWSKLSGGTVQCM</sequence>
<feature type="region of interest" description="Disordered" evidence="1">
    <location>
        <begin position="17"/>
        <end position="37"/>
    </location>
</feature>